<proteinExistence type="predicted"/>
<dbReference type="Pfam" id="PF05551">
    <property type="entry name" value="zf-His_Me_endon"/>
    <property type="match status" value="1"/>
</dbReference>
<evidence type="ECO:0000313" key="2">
    <source>
        <dbReference type="EMBL" id="GLS85159.1"/>
    </source>
</evidence>
<accession>A0AA37WYZ0</accession>
<dbReference type="EMBL" id="BSPP01000006">
    <property type="protein sequence ID" value="GLS86730.1"/>
    <property type="molecule type" value="Genomic_DNA"/>
</dbReference>
<gene>
    <name evidence="2" type="ORF">GCM10010873_01320</name>
    <name evidence="3" type="ORF">GCM10010873_17040</name>
</gene>
<reference evidence="2 4" key="1">
    <citation type="journal article" date="2014" name="Int. J. Syst. Evol. Microbiol.">
        <title>Complete genome sequence of Corynebacterium casei LMG S-19264T (=DSM 44701T), isolated from a smear-ripened cheese.</title>
        <authorList>
            <consortium name="US DOE Joint Genome Institute (JGI-PGF)"/>
            <person name="Walter F."/>
            <person name="Albersmeier A."/>
            <person name="Kalinowski J."/>
            <person name="Ruckert C."/>
        </authorList>
    </citation>
    <scope>NUCLEOTIDE SEQUENCE [LARGE SCALE GENOMIC DNA]</scope>
    <source>
        <strain evidence="2 4">NBRC 111766</strain>
    </source>
</reference>
<dbReference type="InterPro" id="IPR008704">
    <property type="entry name" value="Endonuclease_Zinc-binding_loop"/>
</dbReference>
<sequence length="132" mass="15298">MPQLQFFDFRDNSQQLWDEILATQKDAAQSLAYKLVSEAVRDENGCLLTETTATRKVRFARLQFTAYRFIYCALTETAASSDQVIRHRCHNRRCVNPEHLTIGTKADNKHDDWEYWANGIDRAYLGTVAMHP</sequence>
<dbReference type="SUPFAM" id="SSF54060">
    <property type="entry name" value="His-Me finger endonucleases"/>
    <property type="match status" value="1"/>
</dbReference>
<dbReference type="Gene3D" id="3.90.75.10">
    <property type="entry name" value="Homing Intron 3 (I-ppo) Encoded Endonuclease, Chain A"/>
    <property type="match status" value="1"/>
</dbReference>
<evidence type="ECO:0000313" key="4">
    <source>
        <dbReference type="Proteomes" id="UP001157355"/>
    </source>
</evidence>
<dbReference type="InterPro" id="IPR044930">
    <property type="entry name" value="Homing_endonuclease_His-Me"/>
</dbReference>
<evidence type="ECO:0000259" key="1">
    <source>
        <dbReference type="Pfam" id="PF05551"/>
    </source>
</evidence>
<dbReference type="AlphaFoldDB" id="A0AA37WYZ0"/>
<organism evidence="2 4">
    <name type="scientific">Cypionkella aquatica</name>
    <dbReference type="NCBI Taxonomy" id="1756042"/>
    <lineage>
        <taxon>Bacteria</taxon>
        <taxon>Pseudomonadati</taxon>
        <taxon>Pseudomonadota</taxon>
        <taxon>Alphaproteobacteria</taxon>
        <taxon>Rhodobacterales</taxon>
        <taxon>Paracoccaceae</taxon>
        <taxon>Cypionkella</taxon>
    </lineage>
</organism>
<dbReference type="Proteomes" id="UP001157355">
    <property type="component" value="Unassembled WGS sequence"/>
</dbReference>
<reference evidence="2" key="2">
    <citation type="submission" date="2023-01" db="EMBL/GenBank/DDBJ databases">
        <title>Draft genome sequence of Cypionkella aquatica strain NBRC 111766.</title>
        <authorList>
            <person name="Sun Q."/>
            <person name="Mori K."/>
        </authorList>
    </citation>
    <scope>NUCLEOTIDE SEQUENCE</scope>
    <source>
        <strain evidence="2">NBRC 111766</strain>
    </source>
</reference>
<keyword evidence="4" id="KW-1185">Reference proteome</keyword>
<name>A0AA37WYZ0_9RHOB</name>
<dbReference type="InterPro" id="IPR044925">
    <property type="entry name" value="His-Me_finger_sf"/>
</dbReference>
<dbReference type="GO" id="GO:0004519">
    <property type="term" value="F:endonuclease activity"/>
    <property type="evidence" value="ECO:0007669"/>
    <property type="project" value="InterPro"/>
</dbReference>
<comment type="caution">
    <text evidence="2">The sequence shown here is derived from an EMBL/GenBank/DDBJ whole genome shotgun (WGS) entry which is preliminary data.</text>
</comment>
<dbReference type="EMBL" id="BSPP01000001">
    <property type="protein sequence ID" value="GLS85159.1"/>
    <property type="molecule type" value="Genomic_DNA"/>
</dbReference>
<evidence type="ECO:0000313" key="3">
    <source>
        <dbReference type="EMBL" id="GLS86730.1"/>
    </source>
</evidence>
<protein>
    <recommendedName>
        <fullName evidence="1">Zinc-binding loop region of homing endonuclease domain-containing protein</fullName>
    </recommendedName>
</protein>
<feature type="domain" description="Zinc-binding loop region of homing endonuclease" evidence="1">
    <location>
        <begin position="79"/>
        <end position="109"/>
    </location>
</feature>